<protein>
    <submittedName>
        <fullName evidence="8">Site-specific recombinase, phage integrase family</fullName>
    </submittedName>
</protein>
<dbReference type="Gene3D" id="1.10.150.130">
    <property type="match status" value="1"/>
</dbReference>
<feature type="domain" description="Core-binding (CB)" evidence="7">
    <location>
        <begin position="1"/>
        <end position="83"/>
    </location>
</feature>
<keyword evidence="3 5" id="KW-0238">DNA-binding</keyword>
<keyword evidence="4" id="KW-0233">DNA recombination</keyword>
<dbReference type="InterPro" id="IPR004107">
    <property type="entry name" value="Integrase_SAM-like_N"/>
</dbReference>
<dbReference type="InterPro" id="IPR050808">
    <property type="entry name" value="Phage_Integrase"/>
</dbReference>
<evidence type="ECO:0000256" key="4">
    <source>
        <dbReference type="ARBA" id="ARBA00023172"/>
    </source>
</evidence>
<keyword evidence="2" id="KW-0229">DNA integration</keyword>
<dbReference type="AlphaFoldDB" id="A0A0M5ME90"/>
<dbReference type="PROSITE" id="PS51898">
    <property type="entry name" value="TYR_RECOMBINASE"/>
    <property type="match status" value="1"/>
</dbReference>
<gene>
    <name evidence="8" type="ORF">CCON33237_0822</name>
</gene>
<reference evidence="9" key="1">
    <citation type="submission" date="2015-08" db="EMBL/GenBank/DDBJ databases">
        <title>Comparative genomics of the Campylobacter concisus group.</title>
        <authorList>
            <person name="Miller W.G."/>
            <person name="Yee E."/>
            <person name="Chapman M.H."/>
            <person name="Huynh S."/>
            <person name="Bono J.L."/>
            <person name="On S.L.W."/>
            <person name="St Leger J."/>
            <person name="Foster G."/>
            <person name="Parker C.T."/>
        </authorList>
    </citation>
    <scope>NUCLEOTIDE SEQUENCE [LARGE SCALE GENOMIC DNA]</scope>
    <source>
        <strain evidence="9">ATCC 33237</strain>
    </source>
</reference>
<dbReference type="Pfam" id="PF14659">
    <property type="entry name" value="Phage_int_SAM_3"/>
    <property type="match status" value="1"/>
</dbReference>
<dbReference type="GO" id="GO:0006310">
    <property type="term" value="P:DNA recombination"/>
    <property type="evidence" value="ECO:0007669"/>
    <property type="project" value="UniProtKB-KW"/>
</dbReference>
<dbReference type="InterPro" id="IPR002104">
    <property type="entry name" value="Integrase_catalytic"/>
</dbReference>
<dbReference type="Pfam" id="PF00589">
    <property type="entry name" value="Phage_integrase"/>
    <property type="match status" value="1"/>
</dbReference>
<dbReference type="Proteomes" id="UP000066049">
    <property type="component" value="Chromosome"/>
</dbReference>
<organism evidence="8 9">
    <name type="scientific">Campylobacter concisus</name>
    <dbReference type="NCBI Taxonomy" id="199"/>
    <lineage>
        <taxon>Bacteria</taxon>
        <taxon>Pseudomonadati</taxon>
        <taxon>Campylobacterota</taxon>
        <taxon>Epsilonproteobacteria</taxon>
        <taxon>Campylobacterales</taxon>
        <taxon>Campylobacteraceae</taxon>
        <taxon>Campylobacter</taxon>
    </lineage>
</organism>
<evidence type="ECO:0000259" key="6">
    <source>
        <dbReference type="PROSITE" id="PS51898"/>
    </source>
</evidence>
<evidence type="ECO:0000259" key="7">
    <source>
        <dbReference type="PROSITE" id="PS51900"/>
    </source>
</evidence>
<evidence type="ECO:0000313" key="8">
    <source>
        <dbReference type="EMBL" id="ALF47505.1"/>
    </source>
</evidence>
<sequence>MTLNELFNNYISFYELILSPTTLRSDIATYNKHFKNSLGLKDIEDINFIDIQKFCNDLIKQDYKIKTIKNIVAKLKVIFKLGIKLELINKNPCDFIELPKFDNKRYFDYSIAIQKRFIKAISENTDASSDIFFFLLHGRRKNEVLSLKFSDINFKTRTYIIPFKINKAKRNMIYKMSDELFNRLYKRFLIAKKENKLNDYVFINPMTNDKFKDLRKSWASLLKKNNLPKIRLHDIRHLIGTYSINYLKIPIEQVSFTLGHTNITTTQKYITANVKKSKETIENLLKSISE</sequence>
<evidence type="ECO:0000256" key="2">
    <source>
        <dbReference type="ARBA" id="ARBA00022908"/>
    </source>
</evidence>
<dbReference type="SUPFAM" id="SSF56349">
    <property type="entry name" value="DNA breaking-rejoining enzymes"/>
    <property type="match status" value="1"/>
</dbReference>
<dbReference type="RefSeq" id="WP_054196518.1">
    <property type="nucleotide sequence ID" value="NZ_CP012541.1"/>
</dbReference>
<accession>A0A0M5ME90</accession>
<dbReference type="GeneID" id="28662497"/>
<proteinExistence type="inferred from homology"/>
<dbReference type="InterPro" id="IPR013762">
    <property type="entry name" value="Integrase-like_cat_sf"/>
</dbReference>
<dbReference type="Gene3D" id="1.10.443.10">
    <property type="entry name" value="Intergrase catalytic core"/>
    <property type="match status" value="1"/>
</dbReference>
<comment type="similarity">
    <text evidence="1">Belongs to the 'phage' integrase family.</text>
</comment>
<dbReference type="InterPro" id="IPR011010">
    <property type="entry name" value="DNA_brk_join_enz"/>
</dbReference>
<name>A0A0M5ME90_9BACT</name>
<evidence type="ECO:0000256" key="1">
    <source>
        <dbReference type="ARBA" id="ARBA00008857"/>
    </source>
</evidence>
<dbReference type="GO" id="GO:0003677">
    <property type="term" value="F:DNA binding"/>
    <property type="evidence" value="ECO:0007669"/>
    <property type="project" value="UniProtKB-UniRule"/>
</dbReference>
<dbReference type="PANTHER" id="PTHR30629">
    <property type="entry name" value="PROPHAGE INTEGRASE"/>
    <property type="match status" value="1"/>
</dbReference>
<dbReference type="PROSITE" id="PS51900">
    <property type="entry name" value="CB"/>
    <property type="match status" value="1"/>
</dbReference>
<evidence type="ECO:0000313" key="9">
    <source>
        <dbReference type="Proteomes" id="UP000066049"/>
    </source>
</evidence>
<dbReference type="PATRIC" id="fig|199.248.peg.851"/>
<dbReference type="InterPro" id="IPR010998">
    <property type="entry name" value="Integrase_recombinase_N"/>
</dbReference>
<evidence type="ECO:0000256" key="5">
    <source>
        <dbReference type="PROSITE-ProRule" id="PRU01248"/>
    </source>
</evidence>
<dbReference type="InterPro" id="IPR044068">
    <property type="entry name" value="CB"/>
</dbReference>
<dbReference type="EMBL" id="CP012541">
    <property type="protein sequence ID" value="ALF47505.1"/>
    <property type="molecule type" value="Genomic_DNA"/>
</dbReference>
<dbReference type="KEGG" id="ccoc:CCON33237_0822"/>
<dbReference type="GO" id="GO:0015074">
    <property type="term" value="P:DNA integration"/>
    <property type="evidence" value="ECO:0007669"/>
    <property type="project" value="UniProtKB-KW"/>
</dbReference>
<dbReference type="PANTHER" id="PTHR30629:SF2">
    <property type="entry name" value="PROPHAGE INTEGRASE INTS-RELATED"/>
    <property type="match status" value="1"/>
</dbReference>
<evidence type="ECO:0000256" key="3">
    <source>
        <dbReference type="ARBA" id="ARBA00023125"/>
    </source>
</evidence>
<feature type="domain" description="Tyr recombinase" evidence="6">
    <location>
        <begin position="102"/>
        <end position="286"/>
    </location>
</feature>